<keyword evidence="2" id="KW-1185">Reference proteome</keyword>
<gene>
    <name evidence="1" type="ORF">ANN_23009</name>
</gene>
<reference evidence="1 2" key="1">
    <citation type="journal article" date="2022" name="Allergy">
        <title>Genome assembly and annotation of Periplaneta americana reveal a comprehensive cockroach allergen profile.</title>
        <authorList>
            <person name="Wang L."/>
            <person name="Xiong Q."/>
            <person name="Saelim N."/>
            <person name="Wang L."/>
            <person name="Nong W."/>
            <person name="Wan A.T."/>
            <person name="Shi M."/>
            <person name="Liu X."/>
            <person name="Cao Q."/>
            <person name="Hui J.H.L."/>
            <person name="Sookrung N."/>
            <person name="Leung T.F."/>
            <person name="Tungtrongchitr A."/>
            <person name="Tsui S.K.W."/>
        </authorList>
    </citation>
    <scope>NUCLEOTIDE SEQUENCE [LARGE SCALE GENOMIC DNA]</scope>
    <source>
        <strain evidence="1">PWHHKU_190912</strain>
    </source>
</reference>
<proteinExistence type="predicted"/>
<organism evidence="1 2">
    <name type="scientific">Periplaneta americana</name>
    <name type="common">American cockroach</name>
    <name type="synonym">Blatta americana</name>
    <dbReference type="NCBI Taxonomy" id="6978"/>
    <lineage>
        <taxon>Eukaryota</taxon>
        <taxon>Metazoa</taxon>
        <taxon>Ecdysozoa</taxon>
        <taxon>Arthropoda</taxon>
        <taxon>Hexapoda</taxon>
        <taxon>Insecta</taxon>
        <taxon>Pterygota</taxon>
        <taxon>Neoptera</taxon>
        <taxon>Polyneoptera</taxon>
        <taxon>Dictyoptera</taxon>
        <taxon>Blattodea</taxon>
        <taxon>Blattoidea</taxon>
        <taxon>Blattidae</taxon>
        <taxon>Blattinae</taxon>
        <taxon>Periplaneta</taxon>
    </lineage>
</organism>
<protein>
    <submittedName>
        <fullName evidence="1">Uncharacterized protein</fullName>
    </submittedName>
</protein>
<evidence type="ECO:0000313" key="2">
    <source>
        <dbReference type="Proteomes" id="UP001148838"/>
    </source>
</evidence>
<dbReference type="EMBL" id="JAJSOF020000025">
    <property type="protein sequence ID" value="KAJ4434447.1"/>
    <property type="molecule type" value="Genomic_DNA"/>
</dbReference>
<comment type="caution">
    <text evidence="1">The sequence shown here is derived from an EMBL/GenBank/DDBJ whole genome shotgun (WGS) entry which is preliminary data.</text>
</comment>
<name>A0ABQ8SL34_PERAM</name>
<evidence type="ECO:0000313" key="1">
    <source>
        <dbReference type="EMBL" id="KAJ4434447.1"/>
    </source>
</evidence>
<sequence>MSRNVPCYEDDKNEDFKSTASRTETARFRTWVSHQNFIYQVPNTTRRCNKNYETHCIFLPVPNSHRCDMSNCSNSSRTKEDPKILTERGMHQDRVFVPPLPRDLEELKTRIREAAATVTEDMLKRVWEEFDYRLDICRVTRGSHIEYLHERAFNTESYFRTDTVVRLPTSRRIPIPPTRFFSPLRKEHNRGALKYTIGYEEMASLLCFHGYQVFSPIGIRAQVRADQQIYEYNWLPLLIEDDVQNGAQSRHKIFMHLNLTCGVYMTSLAQNVFGNKLPFLKGKYRRKVNVILKAQSIHFRTALVLGVQFKVCHGSLYTVTWLVDEPREFNLLKLPQKCITYLPEKLPTKYGVHSEEYLPIRKTITYVFVDINFGGQHGHGAFDLYCGMLPYATDDNKYPAYDLAAQNTVRKRLWYHTDRTDRHLLLRRSSYTVQVLKFRLNALINRQLL</sequence>
<accession>A0ABQ8SL34</accession>
<dbReference type="Proteomes" id="UP001148838">
    <property type="component" value="Unassembled WGS sequence"/>
</dbReference>